<accession>A0A7G7BWD7</accession>
<dbReference type="InterPro" id="IPR032710">
    <property type="entry name" value="NTF2-like_dom_sf"/>
</dbReference>
<dbReference type="NCBIfam" id="TIGR02246">
    <property type="entry name" value="SgcJ/EcaC family oxidoreductase"/>
    <property type="match status" value="1"/>
</dbReference>
<dbReference type="AlphaFoldDB" id="A0A7G7BWD7"/>
<dbReference type="EMBL" id="CP045703">
    <property type="protein sequence ID" value="QNE79652.1"/>
    <property type="molecule type" value="Genomic_DNA"/>
</dbReference>
<name>A0A7G7BWD7_9ACTN</name>
<reference evidence="3" key="1">
    <citation type="submission" date="2019-10" db="EMBL/GenBank/DDBJ databases">
        <title>Antimicrobial potential of Antarctic Bacteria.</title>
        <authorList>
            <person name="Benaud N."/>
            <person name="Edwards R.J."/>
            <person name="Ferrari B.C."/>
        </authorList>
    </citation>
    <scope>NUCLEOTIDE SEQUENCE [LARGE SCALE GENOMIC DNA]</scope>
    <source>
        <strain evidence="3">NBSH44</strain>
        <plasmid evidence="3">unnamed1</plasmid>
    </source>
</reference>
<dbReference type="RefSeq" id="WP_185303140.1">
    <property type="nucleotide sequence ID" value="NZ_CP045703.1"/>
</dbReference>
<dbReference type="Gene3D" id="3.10.450.50">
    <property type="match status" value="1"/>
</dbReference>
<keyword evidence="3" id="KW-1185">Reference proteome</keyword>
<proteinExistence type="predicted"/>
<dbReference type="Proteomes" id="UP000515307">
    <property type="component" value="Plasmid unnamed1"/>
</dbReference>
<dbReference type="SUPFAM" id="SSF54427">
    <property type="entry name" value="NTF2-like"/>
    <property type="match status" value="1"/>
</dbReference>
<feature type="domain" description="DUF4440" evidence="1">
    <location>
        <begin position="41"/>
        <end position="145"/>
    </location>
</feature>
<dbReference type="KEGG" id="sfiy:F0344_34955"/>
<evidence type="ECO:0000259" key="1">
    <source>
        <dbReference type="Pfam" id="PF14534"/>
    </source>
</evidence>
<dbReference type="InterPro" id="IPR011944">
    <property type="entry name" value="Steroid_delta5-4_isomerase"/>
</dbReference>
<evidence type="ECO:0000313" key="3">
    <source>
        <dbReference type="Proteomes" id="UP000515307"/>
    </source>
</evidence>
<gene>
    <name evidence="2" type="ORF">F0344_34955</name>
</gene>
<sequence>MSTAVPTWGNASELLAADGVEEDHSYYREFTREDEKAVLSVAVRIQAAWAANDADAFADLFAGNGSLLMQDEQLTSREQIRSFMAAGFAGPYKGARVSGGPILVTFLSDDAAMVITEGGIIPAGGTAVSPEREIRAMWVIVREADGTPRLLSHQSSPVKG</sequence>
<evidence type="ECO:0000313" key="2">
    <source>
        <dbReference type="EMBL" id="QNE79652.1"/>
    </source>
</evidence>
<keyword evidence="2" id="KW-0614">Plasmid</keyword>
<dbReference type="InterPro" id="IPR027843">
    <property type="entry name" value="DUF4440"/>
</dbReference>
<dbReference type="Pfam" id="PF14534">
    <property type="entry name" value="DUF4440"/>
    <property type="match status" value="1"/>
</dbReference>
<geneLocation type="plasmid" evidence="2 3">
    <name>unnamed1</name>
</geneLocation>
<organism evidence="2 3">
    <name type="scientific">Streptomyces finlayi</name>
    <dbReference type="NCBI Taxonomy" id="67296"/>
    <lineage>
        <taxon>Bacteria</taxon>
        <taxon>Bacillati</taxon>
        <taxon>Actinomycetota</taxon>
        <taxon>Actinomycetes</taxon>
        <taxon>Kitasatosporales</taxon>
        <taxon>Streptomycetaceae</taxon>
        <taxon>Streptomyces</taxon>
    </lineage>
</organism>
<protein>
    <submittedName>
        <fullName evidence="2">SgcJ/EcaC family oxidoreductase</fullName>
    </submittedName>
</protein>